<keyword evidence="2" id="KW-1185">Reference proteome</keyword>
<accession>A0ACC2NI09</accession>
<name>A0ACC2NI09_9HYME</name>
<evidence type="ECO:0000313" key="2">
    <source>
        <dbReference type="Proteomes" id="UP001239111"/>
    </source>
</evidence>
<sequence>MQTQLLRGKKCLGGFLLVLLLLILEAHATGPPQCCGDTIFDTKYHNCTDGTKTRLNCLNGAWALETNNEYNETFHVVYDGVVSWLIVDGPFGKYNHSPDSYCVSKFMDGNKEEHVAMICFSDYEPFELRALHIGIGALASSIFLGLTLAVYLMLPELRELQDKAIICMTFSFMFAFFINGCQHLQLSILITDATCVIVAFAMYYAYLCSFFWMNVISLNIWRTVWFPRLKIRNDLLFIIYCAIGWGLPFCFLVTSITAHHLEGSHLRPGFGETKCWFQGDTATWVYFYGPVAALLTLNLIYLGLTSWKLWMDFRDHDSCKMKVLRFKCLMYLKLAVIMGFTWIFEILSALTKGPVSPEEQEQWHWIVTDTLNTLQGVFIFILLVVSRKKVRKLLAQRRPCNLPFPKSWAAYADQENCAPPDPEELELSNSS</sequence>
<dbReference type="Proteomes" id="UP001239111">
    <property type="component" value="Chromosome 3"/>
</dbReference>
<comment type="caution">
    <text evidence="1">The sequence shown here is derived from an EMBL/GenBank/DDBJ whole genome shotgun (WGS) entry which is preliminary data.</text>
</comment>
<reference evidence="1" key="1">
    <citation type="submission" date="2023-04" db="EMBL/GenBank/DDBJ databases">
        <title>A chromosome-level genome assembly of the parasitoid wasp Eretmocerus hayati.</title>
        <authorList>
            <person name="Zhong Y."/>
            <person name="Liu S."/>
            <person name="Liu Y."/>
        </authorList>
    </citation>
    <scope>NUCLEOTIDE SEQUENCE</scope>
    <source>
        <strain evidence="1">ZJU_SS_LIU_2023</strain>
    </source>
</reference>
<dbReference type="EMBL" id="CM056743">
    <property type="protein sequence ID" value="KAJ8670443.1"/>
    <property type="molecule type" value="Genomic_DNA"/>
</dbReference>
<evidence type="ECO:0000313" key="1">
    <source>
        <dbReference type="EMBL" id="KAJ8670443.1"/>
    </source>
</evidence>
<gene>
    <name evidence="1" type="ORF">QAD02_001702</name>
</gene>
<proteinExistence type="predicted"/>
<organism evidence="1 2">
    <name type="scientific">Eretmocerus hayati</name>
    <dbReference type="NCBI Taxonomy" id="131215"/>
    <lineage>
        <taxon>Eukaryota</taxon>
        <taxon>Metazoa</taxon>
        <taxon>Ecdysozoa</taxon>
        <taxon>Arthropoda</taxon>
        <taxon>Hexapoda</taxon>
        <taxon>Insecta</taxon>
        <taxon>Pterygota</taxon>
        <taxon>Neoptera</taxon>
        <taxon>Endopterygota</taxon>
        <taxon>Hymenoptera</taxon>
        <taxon>Apocrita</taxon>
        <taxon>Proctotrupomorpha</taxon>
        <taxon>Chalcidoidea</taxon>
        <taxon>Aphelinidae</taxon>
        <taxon>Aphelininae</taxon>
        <taxon>Eretmocerus</taxon>
    </lineage>
</organism>
<protein>
    <submittedName>
        <fullName evidence="1">Uncharacterized protein</fullName>
    </submittedName>
</protein>